<dbReference type="InterPro" id="IPR036514">
    <property type="entry name" value="SGNH_hydro_sf"/>
</dbReference>
<proteinExistence type="inferred from homology"/>
<dbReference type="EMBL" id="CM026424">
    <property type="protein sequence ID" value="KAG0578680.1"/>
    <property type="molecule type" value="Genomic_DNA"/>
</dbReference>
<accession>A0A8T0I516</accession>
<evidence type="ECO:0000256" key="2">
    <source>
        <dbReference type="SAM" id="SignalP"/>
    </source>
</evidence>
<evidence type="ECO:0000313" key="4">
    <source>
        <dbReference type="Proteomes" id="UP000822688"/>
    </source>
</evidence>
<comment type="similarity">
    <text evidence="1">Belongs to the 'GDSL' lipolytic enzyme family.</text>
</comment>
<dbReference type="Pfam" id="PF00657">
    <property type="entry name" value="Lipase_GDSL"/>
    <property type="match status" value="1"/>
</dbReference>
<keyword evidence="4" id="KW-1185">Reference proteome</keyword>
<name>A0A8T0I516_CERPU</name>
<dbReference type="InterPro" id="IPR001087">
    <property type="entry name" value="GDSL"/>
</dbReference>
<dbReference type="AlphaFoldDB" id="A0A8T0I516"/>
<reference evidence="3" key="1">
    <citation type="submission" date="2020-06" db="EMBL/GenBank/DDBJ databases">
        <title>WGS assembly of Ceratodon purpureus strain R40.</title>
        <authorList>
            <person name="Carey S.B."/>
            <person name="Jenkins J."/>
            <person name="Shu S."/>
            <person name="Lovell J.T."/>
            <person name="Sreedasyam A."/>
            <person name="Maumus F."/>
            <person name="Tiley G.P."/>
            <person name="Fernandez-Pozo N."/>
            <person name="Barry K."/>
            <person name="Chen C."/>
            <person name="Wang M."/>
            <person name="Lipzen A."/>
            <person name="Daum C."/>
            <person name="Saski C.A."/>
            <person name="Payton A.C."/>
            <person name="Mcbreen J.C."/>
            <person name="Conrad R.E."/>
            <person name="Kollar L.M."/>
            <person name="Olsson S."/>
            <person name="Huttunen S."/>
            <person name="Landis J.B."/>
            <person name="Wickett N.J."/>
            <person name="Johnson M.G."/>
            <person name="Rensing S.A."/>
            <person name="Grimwood J."/>
            <person name="Schmutz J."/>
            <person name="Mcdaniel S.F."/>
        </authorList>
    </citation>
    <scope>NUCLEOTIDE SEQUENCE</scope>
    <source>
        <strain evidence="3">R40</strain>
    </source>
</reference>
<dbReference type="OrthoDB" id="1600564at2759"/>
<organism evidence="3 4">
    <name type="scientific">Ceratodon purpureus</name>
    <name type="common">Fire moss</name>
    <name type="synonym">Dicranum purpureum</name>
    <dbReference type="NCBI Taxonomy" id="3225"/>
    <lineage>
        <taxon>Eukaryota</taxon>
        <taxon>Viridiplantae</taxon>
        <taxon>Streptophyta</taxon>
        <taxon>Embryophyta</taxon>
        <taxon>Bryophyta</taxon>
        <taxon>Bryophytina</taxon>
        <taxon>Bryopsida</taxon>
        <taxon>Dicranidae</taxon>
        <taxon>Pseudoditrichales</taxon>
        <taxon>Ditrichaceae</taxon>
        <taxon>Ceratodon</taxon>
    </lineage>
</organism>
<keyword evidence="2" id="KW-0732">Signal</keyword>
<evidence type="ECO:0000313" key="3">
    <source>
        <dbReference type="EMBL" id="KAG0578680.1"/>
    </source>
</evidence>
<evidence type="ECO:0000256" key="1">
    <source>
        <dbReference type="ARBA" id="ARBA00008668"/>
    </source>
</evidence>
<feature type="signal peptide" evidence="2">
    <location>
        <begin position="1"/>
        <end position="27"/>
    </location>
</feature>
<dbReference type="InterPro" id="IPR035669">
    <property type="entry name" value="SGNH_plant_lipase-like"/>
</dbReference>
<dbReference type="InterPro" id="IPR050592">
    <property type="entry name" value="GDSL_lipolytic_enzyme"/>
</dbReference>
<dbReference type="PANTHER" id="PTHR45642:SF95">
    <property type="entry name" value="GDSL-LIKE LIPASE_ACYLHYDROLASE FAMILY PROTEIN, EXPRESSED"/>
    <property type="match status" value="1"/>
</dbReference>
<dbReference type="PANTHER" id="PTHR45642">
    <property type="entry name" value="GDSL ESTERASE/LIPASE EXL3"/>
    <property type="match status" value="1"/>
</dbReference>
<dbReference type="SUPFAM" id="SSF52266">
    <property type="entry name" value="SGNH hydrolase"/>
    <property type="match status" value="1"/>
</dbReference>
<gene>
    <name evidence="3" type="ORF">KC19_4G041900</name>
</gene>
<protein>
    <submittedName>
        <fullName evidence="3">Uncharacterized protein</fullName>
    </submittedName>
</protein>
<comment type="caution">
    <text evidence="3">The sequence shown here is derived from an EMBL/GenBank/DDBJ whole genome shotgun (WGS) entry which is preliminary data.</text>
</comment>
<dbReference type="Proteomes" id="UP000822688">
    <property type="component" value="Chromosome 4"/>
</dbReference>
<dbReference type="Gene3D" id="3.40.50.1110">
    <property type="entry name" value="SGNH hydrolase"/>
    <property type="match status" value="1"/>
</dbReference>
<sequence>MAKSCGAAVLLLHTFVLLITSNIGALGMRRVDFMNSSKASVNYRNYASGVVIFGDSTVDAGNNNYLVTVVKSNFEPYGRTFQGNVATGRFCDGKLAIDLIAAKVGYPFPLPYLAPNAHGPAILTGINFASSASGWYDATARNFNVKGLTDQLGWYKNWKNEVVSLVGPEKGDYIIKNALYIISTGANDWVNNYYINPALQKQFTKDAYTTFLIGKVRAFLQELYNLGGRNIAVLGLPPLGCLPSQITLHGKGNQGCVEEYNARSVIFNKLLIGLIYNELKPNFHGGRLIYIDEYTIFDKILKNPGLYGITELRKGCCGTGVLETAILCNKLSVGTCKDASTYLWWDSFHPSEHANEVLANDFFGQAEPSLVGPAQP</sequence>
<feature type="chain" id="PRO_5035897901" evidence="2">
    <location>
        <begin position="28"/>
        <end position="376"/>
    </location>
</feature>
<dbReference type="GO" id="GO:0016788">
    <property type="term" value="F:hydrolase activity, acting on ester bonds"/>
    <property type="evidence" value="ECO:0007669"/>
    <property type="project" value="InterPro"/>
</dbReference>
<dbReference type="CDD" id="cd01837">
    <property type="entry name" value="SGNH_plant_lipase_like"/>
    <property type="match status" value="1"/>
</dbReference>